<evidence type="ECO:0000313" key="3">
    <source>
        <dbReference type="Ensembl" id="ENSRFEP00010004671.1"/>
    </source>
</evidence>
<dbReference type="PANTHER" id="PTHR14389:SF4">
    <property type="entry name" value="SERINE PROTEASE FAM111B"/>
    <property type="match status" value="1"/>
</dbReference>
<dbReference type="KEGG" id="rfq:117031068"/>
<evidence type="ECO:0000256" key="1">
    <source>
        <dbReference type="SAM" id="MobiDB-lite"/>
    </source>
</evidence>
<dbReference type="OMA" id="LCDIKQK"/>
<dbReference type="Ensembl" id="ENSRFET00010005118.1">
    <property type="protein sequence ID" value="ENSRFEP00010004671.1"/>
    <property type="gene ID" value="ENSRFEG00010003247.1"/>
</dbReference>
<organism evidence="3 4">
    <name type="scientific">Rhinolophus ferrumequinum</name>
    <name type="common">Greater horseshoe bat</name>
    <dbReference type="NCBI Taxonomy" id="59479"/>
    <lineage>
        <taxon>Eukaryota</taxon>
        <taxon>Metazoa</taxon>
        <taxon>Chordata</taxon>
        <taxon>Craniata</taxon>
        <taxon>Vertebrata</taxon>
        <taxon>Euteleostomi</taxon>
        <taxon>Mammalia</taxon>
        <taxon>Eutheria</taxon>
        <taxon>Laurasiatheria</taxon>
        <taxon>Chiroptera</taxon>
        <taxon>Yinpterochiroptera</taxon>
        <taxon>Rhinolophoidea</taxon>
        <taxon>Rhinolophidae</taxon>
        <taxon>Rhinolophinae</taxon>
        <taxon>Rhinolophus</taxon>
    </lineage>
</organism>
<feature type="region of interest" description="Disordered" evidence="1">
    <location>
        <begin position="755"/>
        <end position="782"/>
    </location>
</feature>
<accession>A0A671DUT8</accession>
<dbReference type="SUPFAM" id="SSF50494">
    <property type="entry name" value="Trypsin-like serine proteases"/>
    <property type="match status" value="1"/>
</dbReference>
<protein>
    <submittedName>
        <fullName evidence="3">FAM111 trypsin like peptidase B</fullName>
    </submittedName>
</protein>
<feature type="region of interest" description="Disordered" evidence="1">
    <location>
        <begin position="73"/>
        <end position="102"/>
    </location>
</feature>
<keyword evidence="4" id="KW-1185">Reference proteome</keyword>
<gene>
    <name evidence="3" type="primary">FAM111B</name>
</gene>
<feature type="compositionally biased region" description="Basic and acidic residues" evidence="1">
    <location>
        <begin position="352"/>
        <end position="370"/>
    </location>
</feature>
<dbReference type="AlphaFoldDB" id="A0A671DUT8"/>
<reference evidence="3 4" key="1">
    <citation type="journal article" date="2015" name="Annu Rev Anim Biosci">
        <title>The Genome 10K Project: a way forward.</title>
        <authorList>
            <person name="Koepfli K.P."/>
            <person name="Paten B."/>
            <person name="O'Brien S.J."/>
            <person name="Koepfli K.P."/>
            <person name="Paten B."/>
            <person name="Antunes A."/>
            <person name="Belov K."/>
            <person name="Bustamante C."/>
            <person name="Castoe T.A."/>
            <person name="Clawson H."/>
            <person name="Crawford A.J."/>
            <person name="Diekhans M."/>
            <person name="Distel D."/>
            <person name="Durbin R."/>
            <person name="Earl D."/>
            <person name="Fujita M.K."/>
            <person name="Gamble T."/>
            <person name="Georges A."/>
            <person name="Gemmell N."/>
            <person name="Gilbert M.T."/>
            <person name="Graves J.M."/>
            <person name="Green R.E."/>
            <person name="Hickey G."/>
            <person name="Jarvis E.D."/>
            <person name="Johnson W."/>
            <person name="Komissarov A."/>
            <person name="Korf I."/>
            <person name="Kuhn R."/>
            <person name="Larkin D.M."/>
            <person name="Lewin H."/>
            <person name="Lopez J.V."/>
            <person name="Ma J."/>
            <person name="Marques-Bonet T."/>
            <person name="Miller W."/>
            <person name="Murphy R."/>
            <person name="Pevzner P."/>
            <person name="Shapiro B."/>
            <person name="Steiner C."/>
            <person name="Tamazian G."/>
            <person name="Venkatesh B."/>
            <person name="Wang J."/>
            <person name="Wayne R."/>
            <person name="Wiley E."/>
            <person name="Yang H."/>
            <person name="Zhang G."/>
            <person name="Haussler D."/>
            <person name="Ryder O."/>
            <person name="O'Brien S.J."/>
        </authorList>
    </citation>
    <scope>NUCLEOTIDE SEQUENCE</scope>
</reference>
<dbReference type="RefSeq" id="XP_032977274.1">
    <property type="nucleotide sequence ID" value="XM_033121383.1"/>
</dbReference>
<dbReference type="GO" id="GO:0005652">
    <property type="term" value="C:nuclear lamina"/>
    <property type="evidence" value="ECO:0007669"/>
    <property type="project" value="Ensembl"/>
</dbReference>
<name>A0A671DUT8_RHIFE</name>
<evidence type="ECO:0000313" key="4">
    <source>
        <dbReference type="Proteomes" id="UP000472240"/>
    </source>
</evidence>
<dbReference type="GeneTree" id="ENSGT00390000005182"/>
<dbReference type="CTD" id="374393"/>
<dbReference type="FunCoup" id="A0A671DUT8">
    <property type="interactions" value="502"/>
</dbReference>
<dbReference type="InParanoid" id="A0A671DUT8"/>
<dbReference type="PANTHER" id="PTHR14389">
    <property type="entry name" value="SI:CH1073-475A24.1"/>
    <property type="match status" value="1"/>
</dbReference>
<reference evidence="4" key="3">
    <citation type="submission" date="2018-12" db="EMBL/GenBank/DDBJ databases">
        <title>G10K-VGP greater horseshoe bat female genome, primary haplotype.</title>
        <authorList>
            <person name="Teeling E."/>
            <person name="Myers G."/>
            <person name="Vernes S."/>
            <person name="Pippel M."/>
            <person name="Winkler S."/>
            <person name="Fedrigo O."/>
            <person name="Rhie A."/>
            <person name="Koren S."/>
            <person name="Phillippy A."/>
            <person name="Lewin H."/>
            <person name="Damas J."/>
            <person name="Howe K."/>
            <person name="Mountcastle J."/>
            <person name="Jarvis E.D."/>
        </authorList>
    </citation>
    <scope>NUCLEOTIDE SEQUENCE [LARGE SCALE GENOMIC DNA]</scope>
</reference>
<feature type="chain" id="PRO_5025677322" evidence="2">
    <location>
        <begin position="22"/>
        <end position="782"/>
    </location>
</feature>
<dbReference type="GeneID" id="117031068"/>
<feature type="signal peptide" evidence="2">
    <location>
        <begin position="1"/>
        <end position="21"/>
    </location>
</feature>
<keyword evidence="2" id="KW-0732">Signal</keyword>
<sequence length="782" mass="89346">MSSLKVVFSYILSSIVSVISGGRINPVLVSPSWPIVQVSYIFLELIMISVKREENESFSAAENDQSTRREVAEDAVTKQTCSGTTVGHSLSDRRECSGSSQLRSEVREHEATLKMHNLNMSISEKCRFTFTLNEKSRKTDRRVFTAYGKLNENIYSALRANEHFSKRMNSCFNQIIVAYEEKKIQGYINLGMPLKCLPEGSHLQITVSQKKSNHEEGDQILRQCENPDIECFLFHVVAVGKTTKKILKIKELHANGNTLCIYALKGETLEEALCKDGRFRSDLEKLQWNLMEGHQNIHGKQSTVEEVSGKVLEMDILKRPPVGKGCHQKIEQGNENATDEISPGDPMQSNTEVHEPEKDGQTKDEEHNREQVVTPRSLGHDIKGKKRRTISRVRSYYDSYRKYRKQNSRIRQRLHQGMSCALNRNLQRQAIDLWLKNFQVLDTDFMQKYPNFREQALWMREYFQEEQRRRKLSPFKQFNTFKKYFGKVTENSTSVATCEHLIHLSKSVGFMKWDNNGREGTATCFVFNGGYIFTCRHVVHLMVGEGTDPSLWPDVISKCAKVTFTYKQFSPCAAEWFSIEPGFEMSEGPLDYAILKLRENGNGFPPGLLGQVSPLPSSGLIYIIGHPEGQIKKIDGCAVVPLNERSGRYPEHCQHEVVAHQTATYNAFPMFTQRSFLWEAWRTDTLSYDTCFSSGSSGSPVFKASGELVAVHSVGHFYKQGDMVHSLVEFGYSVESILSDVKQKNETLYKSLMEEKNETLNEEKNDKQESSIENHQMEPMEH</sequence>
<proteinExistence type="predicted"/>
<dbReference type="Proteomes" id="UP000472240">
    <property type="component" value="Chromosome 11"/>
</dbReference>
<dbReference type="GO" id="GO:0000785">
    <property type="term" value="C:chromatin"/>
    <property type="evidence" value="ECO:0007669"/>
    <property type="project" value="TreeGrafter"/>
</dbReference>
<dbReference type="Gene3D" id="2.40.10.10">
    <property type="entry name" value="Trypsin-like serine proteases"/>
    <property type="match status" value="1"/>
</dbReference>
<dbReference type="InterPro" id="IPR043504">
    <property type="entry name" value="Peptidase_S1_PA_chymotrypsin"/>
</dbReference>
<dbReference type="Pfam" id="PF13365">
    <property type="entry name" value="Trypsin_2"/>
    <property type="match status" value="1"/>
</dbReference>
<evidence type="ECO:0000256" key="2">
    <source>
        <dbReference type="SAM" id="SignalP"/>
    </source>
</evidence>
<reference evidence="3" key="4">
    <citation type="submission" date="2025-08" db="UniProtKB">
        <authorList>
            <consortium name="Ensembl"/>
        </authorList>
    </citation>
    <scope>IDENTIFICATION</scope>
</reference>
<feature type="region of interest" description="Disordered" evidence="1">
    <location>
        <begin position="322"/>
        <end position="386"/>
    </location>
</feature>
<reference evidence="3 4" key="2">
    <citation type="journal article" date="2018" name="Annu Rev Anim Biosci">
        <title>Bat Biology, Genomes, and the Bat1K Project: To Generate Chromosome-Level Genomes for All Living Bat Species.</title>
        <authorList>
            <person name="Teeling E.C."/>
            <person name="Vernes S.C."/>
            <person name="Davalos L.M."/>
            <person name="Ray D.A."/>
            <person name="Gilbert M.T.P."/>
            <person name="Myers E."/>
        </authorList>
    </citation>
    <scope>NUCLEOTIDE SEQUENCE</scope>
</reference>
<dbReference type="GO" id="GO:0005737">
    <property type="term" value="C:cytoplasm"/>
    <property type="evidence" value="ECO:0007669"/>
    <property type="project" value="Ensembl"/>
</dbReference>
<dbReference type="GO" id="GO:0006260">
    <property type="term" value="P:DNA replication"/>
    <property type="evidence" value="ECO:0007669"/>
    <property type="project" value="TreeGrafter"/>
</dbReference>
<feature type="compositionally biased region" description="Polar residues" evidence="1">
    <location>
        <begin position="77"/>
        <end position="88"/>
    </location>
</feature>
<dbReference type="OrthoDB" id="10025068at2759"/>
<dbReference type="InterPro" id="IPR009003">
    <property type="entry name" value="Peptidase_S1_PA"/>
</dbReference>
<dbReference type="GO" id="GO:0008236">
    <property type="term" value="F:serine-type peptidase activity"/>
    <property type="evidence" value="ECO:0007669"/>
    <property type="project" value="Ensembl"/>
</dbReference>
<reference evidence="3" key="5">
    <citation type="submission" date="2025-09" db="UniProtKB">
        <authorList>
            <consortium name="Ensembl"/>
        </authorList>
    </citation>
    <scope>IDENTIFICATION</scope>
</reference>